<accession>A0A821IR89</accession>
<dbReference type="PANTHER" id="PTHR46147:SF3">
    <property type="entry name" value="HISTONE-LYSINE N-METHYLTRANSFERASE ASH1"/>
    <property type="match status" value="1"/>
</dbReference>
<feature type="domain" description="BAH" evidence="3">
    <location>
        <begin position="75"/>
        <end position="207"/>
    </location>
</feature>
<dbReference type="GO" id="GO:0005654">
    <property type="term" value="C:nucleoplasm"/>
    <property type="evidence" value="ECO:0007669"/>
    <property type="project" value="TreeGrafter"/>
</dbReference>
<dbReference type="SMART" id="SM00439">
    <property type="entry name" value="BAH"/>
    <property type="match status" value="1"/>
</dbReference>
<dbReference type="Gene3D" id="2.30.30.490">
    <property type="match status" value="1"/>
</dbReference>
<dbReference type="AlphaFoldDB" id="A0A821IR89"/>
<dbReference type="PROSITE" id="PS51038">
    <property type="entry name" value="BAH"/>
    <property type="match status" value="1"/>
</dbReference>
<keyword evidence="2" id="KW-0539">Nucleus</keyword>
<gene>
    <name evidence="4" type="ORF">QYT958_LOCUS17864</name>
</gene>
<dbReference type="PANTHER" id="PTHR46147">
    <property type="entry name" value="HISTONE-LYSINE N-METHYLTRANSFERASE ASH1"/>
    <property type="match status" value="1"/>
</dbReference>
<evidence type="ECO:0000256" key="1">
    <source>
        <dbReference type="ARBA" id="ARBA00004123"/>
    </source>
</evidence>
<comment type="caution">
    <text evidence="4">The sequence shown here is derived from an EMBL/GenBank/DDBJ whole genome shotgun (WGS) entry which is preliminary data.</text>
</comment>
<comment type="subcellular location">
    <subcellularLocation>
        <location evidence="1">Nucleus</location>
    </subcellularLocation>
</comment>
<protein>
    <recommendedName>
        <fullName evidence="3">BAH domain-containing protein</fullName>
    </recommendedName>
</protein>
<dbReference type="Proteomes" id="UP000663848">
    <property type="component" value="Unassembled WGS sequence"/>
</dbReference>
<name>A0A821IR89_9BILA</name>
<evidence type="ECO:0000256" key="2">
    <source>
        <dbReference type="ARBA" id="ARBA00023242"/>
    </source>
</evidence>
<dbReference type="EMBL" id="CAJOBR010002760">
    <property type="protein sequence ID" value="CAF4702545.1"/>
    <property type="molecule type" value="Genomic_DNA"/>
</dbReference>
<evidence type="ECO:0000313" key="4">
    <source>
        <dbReference type="EMBL" id="CAF4702545.1"/>
    </source>
</evidence>
<dbReference type="GO" id="GO:0006355">
    <property type="term" value="P:regulation of DNA-templated transcription"/>
    <property type="evidence" value="ECO:0007669"/>
    <property type="project" value="TreeGrafter"/>
</dbReference>
<organism evidence="4 5">
    <name type="scientific">Rotaria socialis</name>
    <dbReference type="NCBI Taxonomy" id="392032"/>
    <lineage>
        <taxon>Eukaryota</taxon>
        <taxon>Metazoa</taxon>
        <taxon>Spiralia</taxon>
        <taxon>Gnathifera</taxon>
        <taxon>Rotifera</taxon>
        <taxon>Eurotatoria</taxon>
        <taxon>Bdelloidea</taxon>
        <taxon>Philodinida</taxon>
        <taxon>Philodinidae</taxon>
        <taxon>Rotaria</taxon>
    </lineage>
</organism>
<dbReference type="GO" id="GO:0003682">
    <property type="term" value="F:chromatin binding"/>
    <property type="evidence" value="ECO:0007669"/>
    <property type="project" value="InterPro"/>
</dbReference>
<sequence length="398" mass="46173">MIYNLYDFKLWQHVACVSIVDSSRPYYCFECQPACEHNPSACLKTNVMIAATLSPLQTYDDNHSSFSALTRSDGFIIRINECYFVPKQDENNIDRALASPEYDILFIERLWIDDYGIGQASGFYYIRPNETFHEPNRKFFPYEVFRFPSSNDPLPISSVVRPCFVLDIGTYCKGKPISDNSSRVLPSDLFICEYRVDKLARTFTRLLKSRHFGINTKSYCFDNYVEKLSIKREYQPYQKDLQQQHHHHSYDNRRRSTANANKLISLQLEEKSTRINGIVEKIYCRYHDQNLRPIETKYTVDQLVQGSSMPPNLNHLDHHNNNTRLEKHLLSISSSSISPPLHALAGTISEKRRTISLSSDDDIVELVPDSDCQRISKKRLLKQPRVNAHISDETIDQV</sequence>
<dbReference type="InterPro" id="IPR001025">
    <property type="entry name" value="BAH_dom"/>
</dbReference>
<dbReference type="GO" id="GO:0042800">
    <property type="term" value="F:histone H3K4 methyltransferase activity"/>
    <property type="evidence" value="ECO:0007669"/>
    <property type="project" value="TreeGrafter"/>
</dbReference>
<dbReference type="InterPro" id="IPR043151">
    <property type="entry name" value="BAH_sf"/>
</dbReference>
<proteinExistence type="predicted"/>
<evidence type="ECO:0000259" key="3">
    <source>
        <dbReference type="PROSITE" id="PS51038"/>
    </source>
</evidence>
<reference evidence="4" key="1">
    <citation type="submission" date="2021-02" db="EMBL/GenBank/DDBJ databases">
        <authorList>
            <person name="Nowell W R."/>
        </authorList>
    </citation>
    <scope>NUCLEOTIDE SEQUENCE</scope>
</reference>
<evidence type="ECO:0000313" key="5">
    <source>
        <dbReference type="Proteomes" id="UP000663848"/>
    </source>
</evidence>